<dbReference type="InterPro" id="IPR014044">
    <property type="entry name" value="CAP_dom"/>
</dbReference>
<organism evidence="2 3">
    <name type="scientific">Flavisolibacter tropicus</name>
    <dbReference type="NCBI Taxonomy" id="1492898"/>
    <lineage>
        <taxon>Bacteria</taxon>
        <taxon>Pseudomonadati</taxon>
        <taxon>Bacteroidota</taxon>
        <taxon>Chitinophagia</taxon>
        <taxon>Chitinophagales</taxon>
        <taxon>Chitinophagaceae</taxon>
        <taxon>Flavisolibacter</taxon>
    </lineage>
</organism>
<reference evidence="3" key="1">
    <citation type="submission" date="2015-01" db="EMBL/GenBank/DDBJ databases">
        <title>Flavisolibacter sp./LCS9/ whole genome sequencing.</title>
        <authorList>
            <person name="Kim M.K."/>
            <person name="Srinivasan S."/>
            <person name="Lee J.-J."/>
        </authorList>
    </citation>
    <scope>NUCLEOTIDE SEQUENCE [LARGE SCALE GENOMIC DNA]</scope>
    <source>
        <strain evidence="3">LCS9</strain>
    </source>
</reference>
<protein>
    <recommendedName>
        <fullName evidence="1">SCP domain-containing protein</fullName>
    </recommendedName>
</protein>
<evidence type="ECO:0000313" key="2">
    <source>
        <dbReference type="EMBL" id="ANE53510.1"/>
    </source>
</evidence>
<dbReference type="STRING" id="1492898.SY85_14880"/>
<accession>A0A172U2G5</accession>
<keyword evidence="3" id="KW-1185">Reference proteome</keyword>
<dbReference type="InterPro" id="IPR018244">
    <property type="entry name" value="Allrgn_V5/Tpx1_CS"/>
</dbReference>
<dbReference type="PROSITE" id="PS01009">
    <property type="entry name" value="CRISP_1"/>
    <property type="match status" value="1"/>
</dbReference>
<dbReference type="AlphaFoldDB" id="A0A172U2G5"/>
<dbReference type="Pfam" id="PF00188">
    <property type="entry name" value="CAP"/>
    <property type="match status" value="1"/>
</dbReference>
<dbReference type="PANTHER" id="PTHR10334">
    <property type="entry name" value="CYSTEINE-RICH SECRETORY PROTEIN-RELATED"/>
    <property type="match status" value="1"/>
</dbReference>
<name>A0A172U2G5_9BACT</name>
<proteinExistence type="predicted"/>
<dbReference type="InterPro" id="IPR034113">
    <property type="entry name" value="SCP_GAPR1-like"/>
</dbReference>
<dbReference type="Proteomes" id="UP000077177">
    <property type="component" value="Chromosome"/>
</dbReference>
<dbReference type="InterPro" id="IPR001283">
    <property type="entry name" value="CRISP-related"/>
</dbReference>
<evidence type="ECO:0000313" key="3">
    <source>
        <dbReference type="Proteomes" id="UP000077177"/>
    </source>
</evidence>
<dbReference type="EMBL" id="CP011390">
    <property type="protein sequence ID" value="ANE53510.1"/>
    <property type="molecule type" value="Genomic_DNA"/>
</dbReference>
<evidence type="ECO:0000259" key="1">
    <source>
        <dbReference type="SMART" id="SM00198"/>
    </source>
</evidence>
<sequence>MPASTGSLLSQQEAQDALDVHNKARKDVSVTSLSWSAELAAFAQAWADHLAKSGCNMKHRPASGTWAQQYGENIFWAQGRSLLATDASRSWYSEIDQYQYGPFDGTNKGVGHYTQMIWKTTQSVGIGKATCSNGAVIIVANYNPPGNTVGTKPY</sequence>
<dbReference type="KEGG" id="fla:SY85_14880"/>
<dbReference type="FunFam" id="3.40.33.10:FF:000010">
    <property type="entry name" value="Predicted protein"/>
    <property type="match status" value="1"/>
</dbReference>
<reference evidence="2 3" key="2">
    <citation type="journal article" date="2016" name="Int. J. Syst. Evol. Microbiol.">
        <title>Flavisolibacter tropicus sp. nov., isolated from tropical soil.</title>
        <authorList>
            <person name="Lee J.J."/>
            <person name="Kang M.S."/>
            <person name="Kim G.S."/>
            <person name="Lee C.S."/>
            <person name="Lim S."/>
            <person name="Lee J."/>
            <person name="Roh S.H."/>
            <person name="Kang H."/>
            <person name="Ha J.M."/>
            <person name="Bae S."/>
            <person name="Jung H.Y."/>
            <person name="Kim M.K."/>
        </authorList>
    </citation>
    <scope>NUCLEOTIDE SEQUENCE [LARGE SCALE GENOMIC DNA]</scope>
    <source>
        <strain evidence="2 3">LCS9</strain>
    </source>
</reference>
<dbReference type="CDD" id="cd05382">
    <property type="entry name" value="CAP_GAPR1-like"/>
    <property type="match status" value="1"/>
</dbReference>
<gene>
    <name evidence="2" type="ORF">SY85_14880</name>
</gene>
<dbReference type="InterPro" id="IPR035940">
    <property type="entry name" value="CAP_sf"/>
</dbReference>
<dbReference type="SUPFAM" id="SSF55797">
    <property type="entry name" value="PR-1-like"/>
    <property type="match status" value="1"/>
</dbReference>
<dbReference type="SMART" id="SM00198">
    <property type="entry name" value="SCP"/>
    <property type="match status" value="1"/>
</dbReference>
<dbReference type="Gene3D" id="3.40.33.10">
    <property type="entry name" value="CAP"/>
    <property type="match status" value="1"/>
</dbReference>
<dbReference type="GO" id="GO:0005576">
    <property type="term" value="C:extracellular region"/>
    <property type="evidence" value="ECO:0007669"/>
    <property type="project" value="InterPro"/>
</dbReference>
<feature type="domain" description="SCP" evidence="1">
    <location>
        <begin position="12"/>
        <end position="150"/>
    </location>
</feature>
<dbReference type="PRINTS" id="PR00837">
    <property type="entry name" value="V5TPXLIKE"/>
</dbReference>